<organism evidence="5 6">
    <name type="scientific">Parvibaculum lavamentivorans (strain DS-1 / DSM 13023 / NCIMB 13966)</name>
    <dbReference type="NCBI Taxonomy" id="402881"/>
    <lineage>
        <taxon>Bacteria</taxon>
        <taxon>Pseudomonadati</taxon>
        <taxon>Pseudomonadota</taxon>
        <taxon>Alphaproteobacteria</taxon>
        <taxon>Hyphomicrobiales</taxon>
        <taxon>Parvibaculaceae</taxon>
        <taxon>Parvibaculum</taxon>
    </lineage>
</organism>
<dbReference type="Proteomes" id="UP000006377">
    <property type="component" value="Chromosome"/>
</dbReference>
<dbReference type="STRING" id="402881.Plav_1502"/>
<dbReference type="InterPro" id="IPR018201">
    <property type="entry name" value="Ketoacyl_synth_AS"/>
</dbReference>
<reference evidence="5 6" key="1">
    <citation type="journal article" date="2011" name="Stand. Genomic Sci.">
        <title>Complete genome sequence of Parvibaculum lavamentivorans type strain (DS-1(T)).</title>
        <authorList>
            <person name="Schleheck D."/>
            <person name="Weiss M."/>
            <person name="Pitluck S."/>
            <person name="Bruce D."/>
            <person name="Land M.L."/>
            <person name="Han S."/>
            <person name="Saunders E."/>
            <person name="Tapia R."/>
            <person name="Detter C."/>
            <person name="Brettin T."/>
            <person name="Han J."/>
            <person name="Woyke T."/>
            <person name="Goodwin L."/>
            <person name="Pennacchio L."/>
            <person name="Nolan M."/>
            <person name="Cook A.M."/>
            <person name="Kjelleberg S."/>
            <person name="Thomas T."/>
        </authorList>
    </citation>
    <scope>NUCLEOTIDE SEQUENCE [LARGE SCALE GENOMIC DNA]</scope>
    <source>
        <strain evidence="6">DS-1 / DSM 13023 / NCIMB 13966</strain>
    </source>
</reference>
<evidence type="ECO:0000256" key="3">
    <source>
        <dbReference type="RuleBase" id="RU003694"/>
    </source>
</evidence>
<dbReference type="FunFam" id="3.40.47.10:FF:000018">
    <property type="entry name" value="3-oxoacyl-[acyl-carrier-protein] synthase 2"/>
    <property type="match status" value="1"/>
</dbReference>
<evidence type="ECO:0000313" key="6">
    <source>
        <dbReference type="Proteomes" id="UP000006377"/>
    </source>
</evidence>
<dbReference type="EMBL" id="CP000774">
    <property type="protein sequence ID" value="ABS63121.1"/>
    <property type="molecule type" value="Genomic_DNA"/>
</dbReference>
<evidence type="ECO:0000259" key="4">
    <source>
        <dbReference type="PROSITE" id="PS52004"/>
    </source>
</evidence>
<dbReference type="PROSITE" id="PS52004">
    <property type="entry name" value="KS3_2"/>
    <property type="match status" value="1"/>
</dbReference>
<comment type="similarity">
    <text evidence="1 3">Belongs to the thiolase-like superfamily. Beta-ketoacyl-ACP synthases family.</text>
</comment>
<dbReference type="RefSeq" id="WP_012110405.1">
    <property type="nucleotide sequence ID" value="NC_009719.1"/>
</dbReference>
<dbReference type="Pfam" id="PF00109">
    <property type="entry name" value="ketoacyl-synt"/>
    <property type="match status" value="1"/>
</dbReference>
<dbReference type="KEGG" id="pla:Plav_1502"/>
<dbReference type="NCBIfam" id="NF006587">
    <property type="entry name" value="PRK09116.1"/>
    <property type="match status" value="1"/>
</dbReference>
<dbReference type="GO" id="GO:0005829">
    <property type="term" value="C:cytosol"/>
    <property type="evidence" value="ECO:0007669"/>
    <property type="project" value="TreeGrafter"/>
</dbReference>
<sequence length="408" mass="43093">MRRVVVTGMAGITPLGSEWSEIRTAMAAGRTGVRYIGDWDRLGDLKTRLGAPAACFEHDRIFPRKKMRSMGRVAALAVHSAEQALGHAGLAEDPVLTSGRTGVAFGSSYGSTEPTKGFVHFMDTGEATGLSAMSYIKMMSHTAAINIGIFFGLQGRVITTSSACTSGSQAVGYSYEAIKYGHADVMIAGGAEELCPTMAIVFDTLFATSCHNDAPETAPRPYDRDRDGLVIGEGAASLILEEREHALARGATILAEIVGFGTNMDGSHVTDPKSETMGGALELALADARLPAQAIGFVSGHGTATLQGDVAETIATSRVLGPAVPIHSLKGYFGHSLGACGAIEAWLTIEMMREKSFAPNVNLRNVDEKCGELDYIVGGFRDIDAEFAMSNNFAFGGVNTSLIFKRPA</sequence>
<dbReference type="PANTHER" id="PTHR11712">
    <property type="entry name" value="POLYKETIDE SYNTHASE-RELATED"/>
    <property type="match status" value="1"/>
</dbReference>
<keyword evidence="2 3" id="KW-0808">Transferase</keyword>
<evidence type="ECO:0000256" key="1">
    <source>
        <dbReference type="ARBA" id="ARBA00008467"/>
    </source>
</evidence>
<dbReference type="AlphaFoldDB" id="A7HT88"/>
<accession>A7HT88</accession>
<dbReference type="SUPFAM" id="SSF53901">
    <property type="entry name" value="Thiolase-like"/>
    <property type="match status" value="2"/>
</dbReference>
<proteinExistence type="inferred from homology"/>
<dbReference type="InterPro" id="IPR014030">
    <property type="entry name" value="Ketoacyl_synth_N"/>
</dbReference>
<dbReference type="Gene3D" id="3.40.47.10">
    <property type="match status" value="2"/>
</dbReference>
<feature type="domain" description="Ketosynthase family 3 (KS3)" evidence="4">
    <location>
        <begin position="1"/>
        <end position="406"/>
    </location>
</feature>
<dbReference type="eggNOG" id="COG0304">
    <property type="taxonomic scope" value="Bacteria"/>
</dbReference>
<dbReference type="GO" id="GO:0004315">
    <property type="term" value="F:3-oxoacyl-[acyl-carrier-protein] synthase activity"/>
    <property type="evidence" value="ECO:0007669"/>
    <property type="project" value="InterPro"/>
</dbReference>
<keyword evidence="6" id="KW-1185">Reference proteome</keyword>
<name>A7HT88_PARL1</name>
<evidence type="ECO:0000313" key="5">
    <source>
        <dbReference type="EMBL" id="ABS63121.1"/>
    </source>
</evidence>
<dbReference type="CDD" id="cd00834">
    <property type="entry name" value="KAS_I_II"/>
    <property type="match status" value="1"/>
</dbReference>
<dbReference type="PROSITE" id="PS00606">
    <property type="entry name" value="KS3_1"/>
    <property type="match status" value="1"/>
</dbReference>
<evidence type="ECO:0000256" key="2">
    <source>
        <dbReference type="ARBA" id="ARBA00022679"/>
    </source>
</evidence>
<dbReference type="InterPro" id="IPR020841">
    <property type="entry name" value="PKS_Beta-ketoAc_synthase_dom"/>
</dbReference>
<dbReference type="HOGENOM" id="CLU_000022_69_2_5"/>
<gene>
    <name evidence="5" type="ordered locus">Plav_1502</name>
</gene>
<dbReference type="SMART" id="SM00825">
    <property type="entry name" value="PKS_KS"/>
    <property type="match status" value="1"/>
</dbReference>
<dbReference type="InterPro" id="IPR000794">
    <property type="entry name" value="Beta-ketoacyl_synthase"/>
</dbReference>
<dbReference type="InterPro" id="IPR016039">
    <property type="entry name" value="Thiolase-like"/>
</dbReference>
<dbReference type="Pfam" id="PF02801">
    <property type="entry name" value="Ketoacyl-synt_C"/>
    <property type="match status" value="1"/>
</dbReference>
<dbReference type="GO" id="GO:0006633">
    <property type="term" value="P:fatty acid biosynthetic process"/>
    <property type="evidence" value="ECO:0007669"/>
    <property type="project" value="InterPro"/>
</dbReference>
<dbReference type="PANTHER" id="PTHR11712:SF325">
    <property type="entry name" value="3-OXOACYL-(ACYL-CARRIER-PROTEIN) SYNTHASE II FABF"/>
    <property type="match status" value="1"/>
</dbReference>
<dbReference type="InterPro" id="IPR014031">
    <property type="entry name" value="Ketoacyl_synth_C"/>
</dbReference>
<protein>
    <submittedName>
        <fullName evidence="5">Beta-ketoacyl synthase</fullName>
    </submittedName>
</protein>